<keyword evidence="1" id="KW-0812">Transmembrane</keyword>
<feature type="domain" description="Bacterial Pleckstrin homology" evidence="2">
    <location>
        <begin position="62"/>
        <end position="157"/>
    </location>
</feature>
<dbReference type="RefSeq" id="WP_082213030.1">
    <property type="nucleotide sequence ID" value="NZ_FUZA01000001.1"/>
</dbReference>
<protein>
    <submittedName>
        <fullName evidence="3">PH domain-containing protein</fullName>
    </submittedName>
</protein>
<keyword evidence="1" id="KW-0472">Membrane</keyword>
<dbReference type="AlphaFoldDB" id="A0A1T5BLR4"/>
<evidence type="ECO:0000259" key="2">
    <source>
        <dbReference type="Pfam" id="PF10882"/>
    </source>
</evidence>
<keyword evidence="4" id="KW-1185">Reference proteome</keyword>
<sequence>MTYKTSWDNLTKLVTAGVTVLYIGIFIQIFIRESELSQGSTYVIAAILVLSYGITYAFRPVDYQVTRDKLIIRRPLNEVVIERSNIAKVEALETDQLRWSFRTFGVGGLFGYFGKFYNFKIGNMTWYATRRKNAVLIKTIKGKNIIITPDEVGAFVGEFGILDNVLS</sequence>
<dbReference type="InterPro" id="IPR027783">
    <property type="entry name" value="Bacterial_PH-related"/>
</dbReference>
<gene>
    <name evidence="3" type="ORF">SAMN05660293_00443</name>
</gene>
<organism evidence="3 4">
    <name type="scientific">Dyadobacter psychrophilus</name>
    <dbReference type="NCBI Taxonomy" id="651661"/>
    <lineage>
        <taxon>Bacteria</taxon>
        <taxon>Pseudomonadati</taxon>
        <taxon>Bacteroidota</taxon>
        <taxon>Cytophagia</taxon>
        <taxon>Cytophagales</taxon>
        <taxon>Spirosomataceae</taxon>
        <taxon>Dyadobacter</taxon>
    </lineage>
</organism>
<name>A0A1T5BLR4_9BACT</name>
<dbReference type="Proteomes" id="UP000190897">
    <property type="component" value="Unassembled WGS sequence"/>
</dbReference>
<evidence type="ECO:0000313" key="3">
    <source>
        <dbReference type="EMBL" id="SKB48019.1"/>
    </source>
</evidence>
<keyword evidence="1" id="KW-1133">Transmembrane helix</keyword>
<dbReference type="OrthoDB" id="952021at2"/>
<feature type="transmembrane region" description="Helical" evidence="1">
    <location>
        <begin position="12"/>
        <end position="31"/>
    </location>
</feature>
<feature type="transmembrane region" description="Helical" evidence="1">
    <location>
        <begin position="37"/>
        <end position="58"/>
    </location>
</feature>
<evidence type="ECO:0000256" key="1">
    <source>
        <dbReference type="SAM" id="Phobius"/>
    </source>
</evidence>
<dbReference type="STRING" id="651661.SAMN05660293_00443"/>
<proteinExistence type="predicted"/>
<evidence type="ECO:0000313" key="4">
    <source>
        <dbReference type="Proteomes" id="UP000190897"/>
    </source>
</evidence>
<reference evidence="4" key="1">
    <citation type="submission" date="2017-02" db="EMBL/GenBank/DDBJ databases">
        <authorList>
            <person name="Varghese N."/>
            <person name="Submissions S."/>
        </authorList>
    </citation>
    <scope>NUCLEOTIDE SEQUENCE [LARGE SCALE GENOMIC DNA]</scope>
    <source>
        <strain evidence="4">DSM 22270</strain>
    </source>
</reference>
<dbReference type="Pfam" id="PF10882">
    <property type="entry name" value="bPH_5"/>
    <property type="match status" value="1"/>
</dbReference>
<accession>A0A1T5BLR4</accession>
<dbReference type="EMBL" id="FUZA01000001">
    <property type="protein sequence ID" value="SKB48019.1"/>
    <property type="molecule type" value="Genomic_DNA"/>
</dbReference>